<feature type="transmembrane region" description="Helical" evidence="1">
    <location>
        <begin position="16"/>
        <end position="34"/>
    </location>
</feature>
<keyword evidence="1" id="KW-1133">Transmembrane helix</keyword>
<evidence type="ECO:0000256" key="1">
    <source>
        <dbReference type="SAM" id="Phobius"/>
    </source>
</evidence>
<comment type="caution">
    <text evidence="2">The sequence shown here is derived from an EMBL/GenBank/DDBJ whole genome shotgun (WGS) entry which is preliminary data.</text>
</comment>
<dbReference type="EMBL" id="LGSS01000008">
    <property type="protein sequence ID" value="KNF08319.1"/>
    <property type="molecule type" value="Genomic_DNA"/>
</dbReference>
<reference evidence="3" key="1">
    <citation type="submission" date="2015-07" db="EMBL/GenBank/DDBJ databases">
        <title>Draft genome sequence of the purine-degrading Gottschalkia purinilyticum DSM 1384 (formerly Clostridium purinilyticum).</title>
        <authorList>
            <person name="Poehlein A."/>
            <person name="Schiel-Bengelsdorf B."/>
            <person name="Bengelsdorf F.R."/>
            <person name="Daniel R."/>
            <person name="Duerre P."/>
        </authorList>
    </citation>
    <scope>NUCLEOTIDE SEQUENCE [LARGE SCALE GENOMIC DNA]</scope>
    <source>
        <strain evidence="3">DSM 1384</strain>
    </source>
</reference>
<dbReference type="Proteomes" id="UP000037267">
    <property type="component" value="Unassembled WGS sequence"/>
</dbReference>
<dbReference type="OrthoDB" id="2357145at2"/>
<feature type="transmembrane region" description="Helical" evidence="1">
    <location>
        <begin position="186"/>
        <end position="205"/>
    </location>
</feature>
<dbReference type="AlphaFoldDB" id="A0A0L0W9W2"/>
<accession>A0A0L0W9W2</accession>
<dbReference type="RefSeq" id="WP_050355418.1">
    <property type="nucleotide sequence ID" value="NZ_LGSS01000008.1"/>
</dbReference>
<keyword evidence="3" id="KW-1185">Reference proteome</keyword>
<feature type="transmembrane region" description="Helical" evidence="1">
    <location>
        <begin position="313"/>
        <end position="330"/>
    </location>
</feature>
<evidence type="ECO:0000313" key="3">
    <source>
        <dbReference type="Proteomes" id="UP000037267"/>
    </source>
</evidence>
<feature type="transmembrane region" description="Helical" evidence="1">
    <location>
        <begin position="226"/>
        <end position="248"/>
    </location>
</feature>
<name>A0A0L0W9W2_GOTPU</name>
<evidence type="ECO:0000313" key="2">
    <source>
        <dbReference type="EMBL" id="KNF08319.1"/>
    </source>
</evidence>
<keyword evidence="1" id="KW-0472">Membrane</keyword>
<dbReference type="STRING" id="1503.CLPU_8c00840"/>
<protein>
    <submittedName>
        <fullName evidence="2">ABC-2 family transporter protein</fullName>
    </submittedName>
</protein>
<proteinExistence type="predicted"/>
<organism evidence="2 3">
    <name type="scientific">Gottschalkia purinilytica</name>
    <name type="common">Clostridium purinilyticum</name>
    <dbReference type="NCBI Taxonomy" id="1503"/>
    <lineage>
        <taxon>Bacteria</taxon>
        <taxon>Bacillati</taxon>
        <taxon>Bacillota</taxon>
        <taxon>Tissierellia</taxon>
        <taxon>Tissierellales</taxon>
        <taxon>Gottschalkiaceae</taxon>
        <taxon>Gottschalkia</taxon>
    </lineage>
</organism>
<feature type="transmembrane region" description="Helical" evidence="1">
    <location>
        <begin position="372"/>
        <end position="393"/>
    </location>
</feature>
<gene>
    <name evidence="2" type="ORF">CLPU_8c00840</name>
</gene>
<keyword evidence="1" id="KW-0812">Transmembrane</keyword>
<feature type="transmembrane region" description="Helical" evidence="1">
    <location>
        <begin position="285"/>
        <end position="306"/>
    </location>
</feature>
<sequence length="403" mass="46998">MELLKYELYKIFSRKSIYIVFILMISITFLPRIISENQWIKKAYEYSQEELYNYLKQFEGSINKEKENKLKELVDENNKDKEYYKKSKYVYFNYMVQSRPRVIAISDILRHEKKPFKLEEYSYLNNDFKGYTMDELEESLSNLKNEGKKDTYDYKNKLLAKQMYEKLKQPEFKYAEVGSIIYDNNIIFAVLFGIMLSLGISPIFSEEYKDNVAPLILSSKKGRKNIVKVKIIASIIYSTLIVLLIHFMEILTTIKTYGIHGYEAPIQNMLGFINSPYNLSIGQFWGIYVLTSIIGAILFSLVIILVSQISKSSMITLFTSACILFYPIILKDIIPNKIEFKKALIDISITQILNVKGIYQLFSTINIFGKPILYPYFILIFSIILGGVLCLFIHNSVKKQEIS</sequence>